<keyword evidence="2" id="KW-1185">Reference proteome</keyword>
<dbReference type="EMBL" id="JBBNAG010000008">
    <property type="protein sequence ID" value="KAK9112992.1"/>
    <property type="molecule type" value="Genomic_DNA"/>
</dbReference>
<dbReference type="AlphaFoldDB" id="A0AAP0ID22"/>
<organism evidence="1 2">
    <name type="scientific">Stephania cephalantha</name>
    <dbReference type="NCBI Taxonomy" id="152367"/>
    <lineage>
        <taxon>Eukaryota</taxon>
        <taxon>Viridiplantae</taxon>
        <taxon>Streptophyta</taxon>
        <taxon>Embryophyta</taxon>
        <taxon>Tracheophyta</taxon>
        <taxon>Spermatophyta</taxon>
        <taxon>Magnoliopsida</taxon>
        <taxon>Ranunculales</taxon>
        <taxon>Menispermaceae</taxon>
        <taxon>Menispermoideae</taxon>
        <taxon>Cissampelideae</taxon>
        <taxon>Stephania</taxon>
    </lineage>
</organism>
<evidence type="ECO:0000313" key="1">
    <source>
        <dbReference type="EMBL" id="KAK9112992.1"/>
    </source>
</evidence>
<proteinExistence type="predicted"/>
<gene>
    <name evidence="1" type="ORF">Scep_020511</name>
</gene>
<comment type="caution">
    <text evidence="1">The sequence shown here is derived from an EMBL/GenBank/DDBJ whole genome shotgun (WGS) entry which is preliminary data.</text>
</comment>
<accession>A0AAP0ID22</accession>
<evidence type="ECO:0000313" key="2">
    <source>
        <dbReference type="Proteomes" id="UP001419268"/>
    </source>
</evidence>
<dbReference type="Proteomes" id="UP001419268">
    <property type="component" value="Unassembled WGS sequence"/>
</dbReference>
<name>A0AAP0ID22_9MAGN</name>
<protein>
    <submittedName>
        <fullName evidence="1">Uncharacterized protein</fullName>
    </submittedName>
</protein>
<reference evidence="1 2" key="1">
    <citation type="submission" date="2024-01" db="EMBL/GenBank/DDBJ databases">
        <title>Genome assemblies of Stephania.</title>
        <authorList>
            <person name="Yang L."/>
        </authorList>
    </citation>
    <scope>NUCLEOTIDE SEQUENCE [LARGE SCALE GENOMIC DNA]</scope>
    <source>
        <strain evidence="1">JXDWG</strain>
        <tissue evidence="1">Leaf</tissue>
    </source>
</reference>
<sequence>MVACCDLGLLVLSLEIKGLFIFGEVHKIMSSVFLGVLDDTLVYICLQILDDNAYALVRQRFSVEISLYLTVFGSWDWHDFVDLDKIGGKRGILVFSCFSGQYG</sequence>